<evidence type="ECO:0000313" key="6">
    <source>
        <dbReference type="EMBL" id="MDG3002663.1"/>
    </source>
</evidence>
<name>A0ABT6F4Z7_9BACT</name>
<evidence type="ECO:0000256" key="2">
    <source>
        <dbReference type="ARBA" id="ARBA00022676"/>
    </source>
</evidence>
<protein>
    <submittedName>
        <fullName evidence="6">Glycosyltransferase family 4 protein</fullName>
        <ecNumber evidence="6">2.4.-.-</ecNumber>
    </submittedName>
</protein>
<dbReference type="Proteomes" id="UP001216907">
    <property type="component" value="Unassembled WGS sequence"/>
</dbReference>
<keyword evidence="7" id="KW-1185">Reference proteome</keyword>
<dbReference type="PANTHER" id="PTHR12526:SF640">
    <property type="entry name" value="COLANIC ACID BIOSYNTHESIS GLYCOSYLTRANSFERASE WCAL-RELATED"/>
    <property type="match status" value="1"/>
</dbReference>
<evidence type="ECO:0000256" key="3">
    <source>
        <dbReference type="ARBA" id="ARBA00022679"/>
    </source>
</evidence>
<dbReference type="GO" id="GO:0016757">
    <property type="term" value="F:glycosyltransferase activity"/>
    <property type="evidence" value="ECO:0007669"/>
    <property type="project" value="UniProtKB-KW"/>
</dbReference>
<dbReference type="EMBL" id="JARRAG010000001">
    <property type="protein sequence ID" value="MDG3002663.1"/>
    <property type="molecule type" value="Genomic_DNA"/>
</dbReference>
<feature type="domain" description="Glycosyltransferase subfamily 4-like N-terminal" evidence="5">
    <location>
        <begin position="32"/>
        <end position="165"/>
    </location>
</feature>
<dbReference type="InterPro" id="IPR028098">
    <property type="entry name" value="Glyco_trans_4-like_N"/>
</dbReference>
<gene>
    <name evidence="6" type="ORF">PZE19_02590</name>
</gene>
<comment type="similarity">
    <text evidence="1">Belongs to the glycosyltransferase group 1 family. Glycosyltransferase 4 subfamily.</text>
</comment>
<feature type="region of interest" description="Disordered" evidence="4">
    <location>
        <begin position="357"/>
        <end position="380"/>
    </location>
</feature>
<organism evidence="6 7">
    <name type="scientific">Paludisphaera mucosa</name>
    <dbReference type="NCBI Taxonomy" id="3030827"/>
    <lineage>
        <taxon>Bacteria</taxon>
        <taxon>Pseudomonadati</taxon>
        <taxon>Planctomycetota</taxon>
        <taxon>Planctomycetia</taxon>
        <taxon>Isosphaerales</taxon>
        <taxon>Isosphaeraceae</taxon>
        <taxon>Paludisphaera</taxon>
    </lineage>
</organism>
<evidence type="ECO:0000256" key="4">
    <source>
        <dbReference type="SAM" id="MobiDB-lite"/>
    </source>
</evidence>
<evidence type="ECO:0000313" key="7">
    <source>
        <dbReference type="Proteomes" id="UP001216907"/>
    </source>
</evidence>
<dbReference type="Gene3D" id="3.40.50.2000">
    <property type="entry name" value="Glycogen Phosphorylase B"/>
    <property type="match status" value="2"/>
</dbReference>
<dbReference type="SUPFAM" id="SSF53756">
    <property type="entry name" value="UDP-Glycosyltransferase/glycogen phosphorylase"/>
    <property type="match status" value="1"/>
</dbReference>
<comment type="caution">
    <text evidence="6">The sequence shown here is derived from an EMBL/GenBank/DDBJ whole genome shotgun (WGS) entry which is preliminary data.</text>
</comment>
<dbReference type="RefSeq" id="WP_277859027.1">
    <property type="nucleotide sequence ID" value="NZ_JARRAG010000001.1"/>
</dbReference>
<evidence type="ECO:0000259" key="5">
    <source>
        <dbReference type="Pfam" id="PF13439"/>
    </source>
</evidence>
<reference evidence="6 7" key="1">
    <citation type="submission" date="2023-03" db="EMBL/GenBank/DDBJ databases">
        <title>Paludisphaera mucosa sp. nov. a novel planctomycete from northern fen.</title>
        <authorList>
            <person name="Ivanova A."/>
        </authorList>
    </citation>
    <scope>NUCLEOTIDE SEQUENCE [LARGE SCALE GENOMIC DNA]</scope>
    <source>
        <strain evidence="6 7">Pla2</strain>
    </source>
</reference>
<proteinExistence type="inferred from homology"/>
<dbReference type="Pfam" id="PF13692">
    <property type="entry name" value="Glyco_trans_1_4"/>
    <property type="match status" value="1"/>
</dbReference>
<feature type="compositionally biased region" description="Low complexity" evidence="4">
    <location>
        <begin position="368"/>
        <end position="380"/>
    </location>
</feature>
<dbReference type="CDD" id="cd03801">
    <property type="entry name" value="GT4_PimA-like"/>
    <property type="match status" value="1"/>
</dbReference>
<accession>A0ABT6F4Z7</accession>
<sequence>MADGDDGETPLDVVILAGRLGLDDDGWPLGPLLDRLEGRGIAPRVVCTERPDARRDPRIVEVPSLGRRWLKGLAVRRLFHGRTIPRPAVLHALHEETTETALAMAETWRIPYIQTVDDFLVAEDGLRISRRWLHAFVVSSDELRDVLTDDLAVPADRVTVIPPGILVEPAPSSPPSRSGEPKVPVVGVAGPPLAETGFAIFLEAAKIVLARGRDLEFLIAVQGGDSLEVRRHAMALRIQERVTVADFDVVGPRLWSVLDVYCQPSLEPSAGRTLTLALVQGVPSIAANVRGLRGLIEPGRSGLLVPPDDPASLADAMLDLLDHPERAQDLGAAARTTLRARFDLDAEADKLAALYRKAAEPPPSPADAGSTPSTGAPSTS</sequence>
<dbReference type="PANTHER" id="PTHR12526">
    <property type="entry name" value="GLYCOSYLTRANSFERASE"/>
    <property type="match status" value="1"/>
</dbReference>
<dbReference type="Pfam" id="PF13439">
    <property type="entry name" value="Glyco_transf_4"/>
    <property type="match status" value="1"/>
</dbReference>
<evidence type="ECO:0000256" key="1">
    <source>
        <dbReference type="ARBA" id="ARBA00009481"/>
    </source>
</evidence>
<dbReference type="EC" id="2.4.-.-" evidence="6"/>
<keyword evidence="2 6" id="KW-0328">Glycosyltransferase</keyword>
<keyword evidence="3 6" id="KW-0808">Transferase</keyword>